<dbReference type="EMBL" id="JNUP01000067">
    <property type="protein sequence ID" value="KGE71250.1"/>
    <property type="molecule type" value="Genomic_DNA"/>
</dbReference>
<evidence type="ECO:0000313" key="3">
    <source>
        <dbReference type="Proteomes" id="UP000029692"/>
    </source>
</evidence>
<dbReference type="Proteomes" id="UP000029692">
    <property type="component" value="Unassembled WGS sequence"/>
</dbReference>
<dbReference type="STRING" id="1480694.DC28_12445"/>
<evidence type="ECO:0000313" key="2">
    <source>
        <dbReference type="EMBL" id="KGE71250.1"/>
    </source>
</evidence>
<evidence type="ECO:0000256" key="1">
    <source>
        <dbReference type="SAM" id="MobiDB-lite"/>
    </source>
</evidence>
<gene>
    <name evidence="2" type="ORF">DC28_12445</name>
</gene>
<protein>
    <submittedName>
        <fullName evidence="2">Uncharacterized protein</fullName>
    </submittedName>
</protein>
<sequence>MCPRPRSFPSPNLPSPYPPRTARRPSNRRPEQDHRTALQSGDRYPYQTALLSQNRYPYQGPLPTPGPIVFGGRYAVFLV</sequence>
<name>A0A098QTP4_9SPIO</name>
<keyword evidence="3" id="KW-1185">Reference proteome</keyword>
<feature type="region of interest" description="Disordered" evidence="1">
    <location>
        <begin position="1"/>
        <end position="43"/>
    </location>
</feature>
<organism evidence="2 3">
    <name type="scientific">Spirochaeta lutea</name>
    <dbReference type="NCBI Taxonomy" id="1480694"/>
    <lineage>
        <taxon>Bacteria</taxon>
        <taxon>Pseudomonadati</taxon>
        <taxon>Spirochaetota</taxon>
        <taxon>Spirochaetia</taxon>
        <taxon>Spirochaetales</taxon>
        <taxon>Spirochaetaceae</taxon>
        <taxon>Spirochaeta</taxon>
    </lineage>
</organism>
<comment type="caution">
    <text evidence="2">The sequence shown here is derived from an EMBL/GenBank/DDBJ whole genome shotgun (WGS) entry which is preliminary data.</text>
</comment>
<accession>A0A098QTP4</accession>
<proteinExistence type="predicted"/>
<feature type="compositionally biased region" description="Pro residues" evidence="1">
    <location>
        <begin position="1"/>
        <end position="19"/>
    </location>
</feature>
<reference evidence="2 3" key="1">
    <citation type="submission" date="2014-05" db="EMBL/GenBank/DDBJ databases">
        <title>De novo Genome Sequence of Spirocheata sp.</title>
        <authorList>
            <person name="Shivani Y."/>
            <person name="Subhash Y."/>
            <person name="Tushar L."/>
            <person name="Sasikala C."/>
            <person name="Ramana C.V."/>
        </authorList>
    </citation>
    <scope>NUCLEOTIDE SEQUENCE [LARGE SCALE GENOMIC DNA]</scope>
    <source>
        <strain evidence="2 3">JC230</strain>
    </source>
</reference>
<dbReference type="AlphaFoldDB" id="A0A098QTP4"/>